<name>A0A506PUW0_9FLAO</name>
<dbReference type="AlphaFoldDB" id="A0A506PUW0"/>
<organism evidence="1 2">
    <name type="scientific">Paucihalobacter ruber</name>
    <dbReference type="NCBI Taxonomy" id="2567861"/>
    <lineage>
        <taxon>Bacteria</taxon>
        <taxon>Pseudomonadati</taxon>
        <taxon>Bacteroidota</taxon>
        <taxon>Flavobacteriia</taxon>
        <taxon>Flavobacteriales</taxon>
        <taxon>Flavobacteriaceae</taxon>
        <taxon>Paucihalobacter</taxon>
    </lineage>
</organism>
<accession>A0A506PUW0</accession>
<dbReference type="Proteomes" id="UP000317332">
    <property type="component" value="Unassembled WGS sequence"/>
</dbReference>
<gene>
    <name evidence="1" type="ORF">FJ651_00725</name>
</gene>
<reference evidence="1 2" key="1">
    <citation type="submission" date="2019-06" db="EMBL/GenBank/DDBJ databases">
        <title>Flavobacteriaceae Paucihalobacterium erythroidium CWB-1, complete genome.</title>
        <authorList>
            <person name="Wu S."/>
        </authorList>
    </citation>
    <scope>NUCLEOTIDE SEQUENCE [LARGE SCALE GENOMIC DNA]</scope>
    <source>
        <strain evidence="1 2">CWB-1</strain>
    </source>
</reference>
<sequence length="58" mass="7054">METLKNINERRKQLLYHYKTLIEESYNLRETDCALSDIQEYNAIKTLEELNMLNFLSR</sequence>
<evidence type="ECO:0000313" key="1">
    <source>
        <dbReference type="EMBL" id="TPV36000.1"/>
    </source>
</evidence>
<protein>
    <submittedName>
        <fullName evidence="1">Lacal_2735 family protein</fullName>
    </submittedName>
</protein>
<evidence type="ECO:0000313" key="2">
    <source>
        <dbReference type="Proteomes" id="UP000317332"/>
    </source>
</evidence>
<dbReference type="OrthoDB" id="1453925at2"/>
<dbReference type="InterPro" id="IPR045493">
    <property type="entry name" value="DUF6435"/>
</dbReference>
<dbReference type="EMBL" id="VHIQ01000001">
    <property type="protein sequence ID" value="TPV36000.1"/>
    <property type="molecule type" value="Genomic_DNA"/>
</dbReference>
<comment type="caution">
    <text evidence="1">The sequence shown here is derived from an EMBL/GenBank/DDBJ whole genome shotgun (WGS) entry which is preliminary data.</text>
</comment>
<dbReference type="NCBIfam" id="NF033487">
    <property type="entry name" value="Lacal_2735_fam"/>
    <property type="match status" value="1"/>
</dbReference>
<proteinExistence type="predicted"/>
<keyword evidence="2" id="KW-1185">Reference proteome</keyword>